<name>A0A0Q3PRT7_9HYPH</name>
<dbReference type="EMBL" id="LMAR01000001">
    <property type="protein sequence ID" value="KQK32486.1"/>
    <property type="molecule type" value="Genomic_DNA"/>
</dbReference>
<evidence type="ECO:0000313" key="2">
    <source>
        <dbReference type="EMBL" id="SKB96382.1"/>
    </source>
</evidence>
<reference evidence="1 3" key="1">
    <citation type="submission" date="2015-10" db="EMBL/GenBank/DDBJ databases">
        <title>Draft genome of Bosea thiooxidans.</title>
        <authorList>
            <person name="Wang X."/>
        </authorList>
    </citation>
    <scope>NUCLEOTIDE SEQUENCE [LARGE SCALE GENOMIC DNA]</scope>
    <source>
        <strain evidence="1 3">CGMCC 9174</strain>
    </source>
</reference>
<organism evidence="1 3">
    <name type="scientific">Bosea thiooxidans</name>
    <dbReference type="NCBI Taxonomy" id="53254"/>
    <lineage>
        <taxon>Bacteria</taxon>
        <taxon>Pseudomonadati</taxon>
        <taxon>Pseudomonadota</taxon>
        <taxon>Alphaproteobacteria</taxon>
        <taxon>Hyphomicrobiales</taxon>
        <taxon>Boseaceae</taxon>
        <taxon>Bosea</taxon>
    </lineage>
</organism>
<dbReference type="OrthoDB" id="8161186at2"/>
<gene>
    <name evidence="1" type="ORF">ARD30_01530</name>
    <name evidence="2" type="ORF">SAMN05660750_03269</name>
</gene>
<sequence length="127" mass="13493">MPNPRRSSRASVTAEADAQQLAARVLTMQAEAGFTIAMRMPMLVKGAFGDSRGQREAAKAVLEKVSAVVESSMAATQAATTLWWSLALNPACHFDFAAAAVKVADSSLEPFARRTRANAARLGGSRR</sequence>
<evidence type="ECO:0000313" key="3">
    <source>
        <dbReference type="Proteomes" id="UP000051562"/>
    </source>
</evidence>
<keyword evidence="3" id="KW-1185">Reference proteome</keyword>
<dbReference type="EMBL" id="FUYX01000009">
    <property type="protein sequence ID" value="SKB96382.1"/>
    <property type="molecule type" value="Genomic_DNA"/>
</dbReference>
<evidence type="ECO:0000313" key="1">
    <source>
        <dbReference type="EMBL" id="KQK32486.1"/>
    </source>
</evidence>
<accession>A0A0Q3PRT7</accession>
<dbReference type="Proteomes" id="UP000190130">
    <property type="component" value="Unassembled WGS sequence"/>
</dbReference>
<evidence type="ECO:0000313" key="4">
    <source>
        <dbReference type="Proteomes" id="UP000190130"/>
    </source>
</evidence>
<reference evidence="2 4" key="2">
    <citation type="submission" date="2017-02" db="EMBL/GenBank/DDBJ databases">
        <authorList>
            <person name="Peterson S.W."/>
        </authorList>
    </citation>
    <scope>NUCLEOTIDE SEQUENCE [LARGE SCALE GENOMIC DNA]</scope>
    <source>
        <strain evidence="2 4">DSM 9653</strain>
    </source>
</reference>
<dbReference type="Proteomes" id="UP000051562">
    <property type="component" value="Unassembled WGS sequence"/>
</dbReference>
<proteinExistence type="predicted"/>
<dbReference type="RefSeq" id="WP_055726431.1">
    <property type="nucleotide sequence ID" value="NZ_FUYX01000009.1"/>
</dbReference>
<dbReference type="AlphaFoldDB" id="A0A0Q3PRT7"/>
<protein>
    <submittedName>
        <fullName evidence="1">Uncharacterized protein</fullName>
    </submittedName>
</protein>